<evidence type="ECO:0000313" key="2">
    <source>
        <dbReference type="EMBL" id="SHM65526.1"/>
    </source>
</evidence>
<dbReference type="EMBL" id="FRBL01000009">
    <property type="protein sequence ID" value="SHM65526.1"/>
    <property type="molecule type" value="Genomic_DNA"/>
</dbReference>
<dbReference type="STRING" id="1419482.SAMN05444266_109366"/>
<dbReference type="RefSeq" id="WP_073085973.1">
    <property type="nucleotide sequence ID" value="NZ_FRBL01000009.1"/>
</dbReference>
<protein>
    <recommendedName>
        <fullName evidence="1">DUF3347 domain-containing protein</fullName>
    </recommendedName>
</protein>
<keyword evidence="3" id="KW-1185">Reference proteome</keyword>
<dbReference type="AlphaFoldDB" id="A0A1M7KJD5"/>
<dbReference type="PROSITE" id="PS51257">
    <property type="entry name" value="PROKAR_LIPOPROTEIN"/>
    <property type="match status" value="1"/>
</dbReference>
<dbReference type="Pfam" id="PF11827">
    <property type="entry name" value="DUF3347"/>
    <property type="match status" value="1"/>
</dbReference>
<accession>A0A1M7KJD5</accession>
<gene>
    <name evidence="2" type="ORF">SAMN05444266_109366</name>
</gene>
<organism evidence="2 3">
    <name type="scientific">Chitinophaga jiangningensis</name>
    <dbReference type="NCBI Taxonomy" id="1419482"/>
    <lineage>
        <taxon>Bacteria</taxon>
        <taxon>Pseudomonadati</taxon>
        <taxon>Bacteroidota</taxon>
        <taxon>Chitinophagia</taxon>
        <taxon>Chitinophagales</taxon>
        <taxon>Chitinophagaceae</taxon>
        <taxon>Chitinophaga</taxon>
    </lineage>
</organism>
<feature type="domain" description="DUF3347" evidence="1">
    <location>
        <begin position="48"/>
        <end position="123"/>
    </location>
</feature>
<proteinExistence type="predicted"/>
<reference evidence="2 3" key="1">
    <citation type="submission" date="2016-11" db="EMBL/GenBank/DDBJ databases">
        <authorList>
            <person name="Jaros S."/>
            <person name="Januszkiewicz K."/>
            <person name="Wedrychowicz H."/>
        </authorList>
    </citation>
    <scope>NUCLEOTIDE SEQUENCE [LARGE SCALE GENOMIC DNA]</scope>
    <source>
        <strain evidence="2 3">DSM 27406</strain>
    </source>
</reference>
<dbReference type="OrthoDB" id="5513217at2"/>
<sequence>MKQLIIAVLLFIAACNSAPVKEKQQEVPKANSTVATLRVNDDKLHAMYEQYAQLITALTNENTREARFAANAMAAVAAQLPGADKVGASAAGIAATADIQRQRVALAALSEQLLQLLKAAGMASGELYVDFCPMALNDKGAIWLSSNKAIRNPYFGDSMLTCGSIKETIQ</sequence>
<dbReference type="InterPro" id="IPR021782">
    <property type="entry name" value="DUF3347"/>
</dbReference>
<name>A0A1M7KJD5_9BACT</name>
<evidence type="ECO:0000313" key="3">
    <source>
        <dbReference type="Proteomes" id="UP000184420"/>
    </source>
</evidence>
<dbReference type="Proteomes" id="UP000184420">
    <property type="component" value="Unassembled WGS sequence"/>
</dbReference>
<evidence type="ECO:0000259" key="1">
    <source>
        <dbReference type="Pfam" id="PF11827"/>
    </source>
</evidence>